<protein>
    <submittedName>
        <fullName evidence="1">Uncharacterized protein</fullName>
    </submittedName>
</protein>
<gene>
    <name evidence="1" type="ORF">L1987_54314</name>
</gene>
<proteinExistence type="predicted"/>
<evidence type="ECO:0000313" key="1">
    <source>
        <dbReference type="EMBL" id="KAI3754529.1"/>
    </source>
</evidence>
<accession>A0ACB9E6E9</accession>
<reference evidence="1 2" key="2">
    <citation type="journal article" date="2022" name="Mol. Ecol. Resour.">
        <title>The genomes of chicory, endive, great burdock and yacon provide insights into Asteraceae paleo-polyploidization history and plant inulin production.</title>
        <authorList>
            <person name="Fan W."/>
            <person name="Wang S."/>
            <person name="Wang H."/>
            <person name="Wang A."/>
            <person name="Jiang F."/>
            <person name="Liu H."/>
            <person name="Zhao H."/>
            <person name="Xu D."/>
            <person name="Zhang Y."/>
        </authorList>
    </citation>
    <scope>NUCLEOTIDE SEQUENCE [LARGE SCALE GENOMIC DNA]</scope>
    <source>
        <strain evidence="2">cv. Yunnan</strain>
        <tissue evidence="1">Leaves</tissue>
    </source>
</reference>
<sequence length="123" mass="13275">MLPLTTSNCKMLSTQKHVISTNIFCFPGAKVKKNINGESRIIVSMAKKDDFSPKSTPKSSLKIVSQAAVAVLGLGFIDAGYSGDWSRIGVISTENEDLLKVAAFVVVPLCCFIIFFISKVADD</sequence>
<evidence type="ECO:0000313" key="2">
    <source>
        <dbReference type="Proteomes" id="UP001056120"/>
    </source>
</evidence>
<organism evidence="1 2">
    <name type="scientific">Smallanthus sonchifolius</name>
    <dbReference type="NCBI Taxonomy" id="185202"/>
    <lineage>
        <taxon>Eukaryota</taxon>
        <taxon>Viridiplantae</taxon>
        <taxon>Streptophyta</taxon>
        <taxon>Embryophyta</taxon>
        <taxon>Tracheophyta</taxon>
        <taxon>Spermatophyta</taxon>
        <taxon>Magnoliopsida</taxon>
        <taxon>eudicotyledons</taxon>
        <taxon>Gunneridae</taxon>
        <taxon>Pentapetalae</taxon>
        <taxon>asterids</taxon>
        <taxon>campanulids</taxon>
        <taxon>Asterales</taxon>
        <taxon>Asteraceae</taxon>
        <taxon>Asteroideae</taxon>
        <taxon>Heliantheae alliance</taxon>
        <taxon>Millerieae</taxon>
        <taxon>Smallanthus</taxon>
    </lineage>
</organism>
<keyword evidence="2" id="KW-1185">Reference proteome</keyword>
<reference evidence="2" key="1">
    <citation type="journal article" date="2022" name="Mol. Ecol. Resour.">
        <title>The genomes of chicory, endive, great burdock and yacon provide insights into Asteraceae palaeo-polyploidization history and plant inulin production.</title>
        <authorList>
            <person name="Fan W."/>
            <person name="Wang S."/>
            <person name="Wang H."/>
            <person name="Wang A."/>
            <person name="Jiang F."/>
            <person name="Liu H."/>
            <person name="Zhao H."/>
            <person name="Xu D."/>
            <person name="Zhang Y."/>
        </authorList>
    </citation>
    <scope>NUCLEOTIDE SEQUENCE [LARGE SCALE GENOMIC DNA]</scope>
    <source>
        <strain evidence="2">cv. Yunnan</strain>
    </source>
</reference>
<dbReference type="Proteomes" id="UP001056120">
    <property type="component" value="Linkage Group LG18"/>
</dbReference>
<name>A0ACB9E6E9_9ASTR</name>
<dbReference type="EMBL" id="CM042035">
    <property type="protein sequence ID" value="KAI3754529.1"/>
    <property type="molecule type" value="Genomic_DNA"/>
</dbReference>
<comment type="caution">
    <text evidence="1">The sequence shown here is derived from an EMBL/GenBank/DDBJ whole genome shotgun (WGS) entry which is preliminary data.</text>
</comment>